<proteinExistence type="predicted"/>
<evidence type="ECO:0000313" key="1">
    <source>
        <dbReference type="EMBL" id="ATX81714.1"/>
    </source>
</evidence>
<protein>
    <submittedName>
        <fullName evidence="1">Transcriptional regulator, AlpA family</fullName>
    </submittedName>
</protein>
<keyword evidence="2" id="KW-1185">Reference proteome</keyword>
<sequence>MKVDVNDIEGLRLLRIDSVLALLPIARSSWYRGIQDGRYPKPVKISSRSSAWRSSDIKELIEQLGNEN</sequence>
<evidence type="ECO:0000313" key="2">
    <source>
        <dbReference type="Proteomes" id="UP000231637"/>
    </source>
</evidence>
<reference evidence="1 2" key="1">
    <citation type="submission" date="2016-12" db="EMBL/GenBank/DDBJ databases">
        <title>Isolation and genomic insights into novel planktonic Zetaproteobacteria from stratified waters of the Chesapeake Bay.</title>
        <authorList>
            <person name="McAllister S.M."/>
            <person name="Kato S."/>
            <person name="Chan C.S."/>
            <person name="Chiu B.K."/>
            <person name="Field E.K."/>
        </authorList>
    </citation>
    <scope>NUCLEOTIDE SEQUENCE [LARGE SCALE GENOMIC DNA]</scope>
    <source>
        <strain evidence="1 2">CP-8</strain>
    </source>
</reference>
<dbReference type="OrthoDB" id="9801242at2"/>
<name>A0A2K8L9U2_9PROT</name>
<dbReference type="Proteomes" id="UP000231637">
    <property type="component" value="Chromosome"/>
</dbReference>
<dbReference type="Pfam" id="PF05930">
    <property type="entry name" value="Phage_AlpA"/>
    <property type="match status" value="1"/>
</dbReference>
<organism evidence="1 2">
    <name type="scientific">Mariprofundus ferrinatatus</name>
    <dbReference type="NCBI Taxonomy" id="1921087"/>
    <lineage>
        <taxon>Bacteria</taxon>
        <taxon>Pseudomonadati</taxon>
        <taxon>Pseudomonadota</taxon>
        <taxon>Candidatius Mariprofundia</taxon>
        <taxon>Mariprofundales</taxon>
        <taxon>Mariprofundaceae</taxon>
        <taxon>Mariprofundus</taxon>
    </lineage>
</organism>
<gene>
    <name evidence="1" type="ORF">Ga0123462_0845</name>
</gene>
<dbReference type="InterPro" id="IPR010260">
    <property type="entry name" value="AlpA"/>
</dbReference>
<dbReference type="RefSeq" id="WP_100265141.1">
    <property type="nucleotide sequence ID" value="NZ_CP018800.1"/>
</dbReference>
<dbReference type="KEGG" id="mfn:Ga0123462_0845"/>
<dbReference type="AlphaFoldDB" id="A0A2K8L9U2"/>
<dbReference type="Gene3D" id="1.10.238.160">
    <property type="match status" value="1"/>
</dbReference>
<dbReference type="EMBL" id="CP018800">
    <property type="protein sequence ID" value="ATX81714.1"/>
    <property type="molecule type" value="Genomic_DNA"/>
</dbReference>
<accession>A0A2K8L9U2</accession>